<dbReference type="InterPro" id="IPR007837">
    <property type="entry name" value="DinB"/>
</dbReference>
<gene>
    <name evidence="4" type="ORF">AS033_15410</name>
</gene>
<dbReference type="SUPFAM" id="SSF109854">
    <property type="entry name" value="DinB/YfiT-like putative metalloenzymes"/>
    <property type="match status" value="1"/>
</dbReference>
<evidence type="ECO:0000313" key="5">
    <source>
        <dbReference type="Proteomes" id="UP000053797"/>
    </source>
</evidence>
<evidence type="ECO:0000256" key="1">
    <source>
        <dbReference type="ARBA" id="ARBA00008635"/>
    </source>
</evidence>
<comment type="caution">
    <text evidence="4">The sequence shown here is derived from an EMBL/GenBank/DDBJ whole genome shotgun (WGS) entry which is preliminary data.</text>
</comment>
<keyword evidence="2 3" id="KW-0479">Metal-binding</keyword>
<proteinExistence type="inferred from homology"/>
<dbReference type="Pfam" id="PF05163">
    <property type="entry name" value="DinB"/>
    <property type="match status" value="1"/>
</dbReference>
<feature type="binding site" evidence="3">
    <location>
        <position position="135"/>
    </location>
    <ligand>
        <name>a divalent metal cation</name>
        <dbReference type="ChEBI" id="CHEBI:60240"/>
    </ligand>
</feature>
<dbReference type="OrthoDB" id="9811413at2"/>
<organism evidence="4 5">
    <name type="scientific">Exiguobacterium indicum</name>
    <dbReference type="NCBI Taxonomy" id="296995"/>
    <lineage>
        <taxon>Bacteria</taxon>
        <taxon>Bacillati</taxon>
        <taxon>Bacillota</taxon>
        <taxon>Bacilli</taxon>
        <taxon>Bacillales</taxon>
        <taxon>Bacillales Family XII. Incertae Sedis</taxon>
        <taxon>Exiguobacterium</taxon>
    </lineage>
</organism>
<name>A0A0V8GBI3_9BACL</name>
<dbReference type="RefSeq" id="WP_058266005.1">
    <property type="nucleotide sequence ID" value="NZ_FMYN01000007.1"/>
</dbReference>
<reference evidence="4 5" key="1">
    <citation type="journal article" date="2015" name="Int. J. Syst. Evol. Microbiol.">
        <title>Exiguobacterium enclense sp. nov., isolated from sediment.</title>
        <authorList>
            <person name="Dastager S.G."/>
            <person name="Mawlankar R."/>
            <person name="Sonalkar V.V."/>
            <person name="Thorat M.N."/>
            <person name="Mual P."/>
            <person name="Verma A."/>
            <person name="Krishnamurthi S."/>
            <person name="Tang S.K."/>
            <person name="Li W.J."/>
        </authorList>
    </citation>
    <scope>NUCLEOTIDE SEQUENCE [LARGE SCALE GENOMIC DNA]</scope>
    <source>
        <strain evidence="4 5">NIO-1109</strain>
    </source>
</reference>
<dbReference type="EMBL" id="LNQL01000007">
    <property type="protein sequence ID" value="KSU47640.1"/>
    <property type="molecule type" value="Genomic_DNA"/>
</dbReference>
<feature type="binding site" evidence="3">
    <location>
        <position position="139"/>
    </location>
    <ligand>
        <name>a divalent metal cation</name>
        <dbReference type="ChEBI" id="CHEBI:60240"/>
    </ligand>
</feature>
<feature type="binding site" evidence="3">
    <location>
        <position position="47"/>
    </location>
    <ligand>
        <name>a divalent metal cation</name>
        <dbReference type="ChEBI" id="CHEBI:60240"/>
    </ligand>
</feature>
<dbReference type="GO" id="GO:0046872">
    <property type="term" value="F:metal ion binding"/>
    <property type="evidence" value="ECO:0007669"/>
    <property type="project" value="UniProtKB-KW"/>
</dbReference>
<comment type="similarity">
    <text evidence="1">Belongs to the DinB family.</text>
</comment>
<dbReference type="AlphaFoldDB" id="A0A0V8GBI3"/>
<accession>A0A0V8GBI3</accession>
<evidence type="ECO:0000256" key="3">
    <source>
        <dbReference type="PIRSR" id="PIRSR607837-1"/>
    </source>
</evidence>
<sequence length="171" mass="19861">MNAGKTMISYHEWAMNTMLDHLNELPKEVLKNEIKSSYPSIAKTLSHILAVDTMWIQILEKVDLQQALQDAMSQIPFTDEYTIEEFKMAFKNVGSKYQTFLNKNLDLTVMIDVNNPWSGPRQTTFEEILLHVSNHGTYHLGNITTMLRQQNETSLMMDYSLFWYEDTTATL</sequence>
<evidence type="ECO:0000256" key="2">
    <source>
        <dbReference type="ARBA" id="ARBA00022723"/>
    </source>
</evidence>
<dbReference type="PANTHER" id="PTHR37302">
    <property type="entry name" value="SLR1116 PROTEIN"/>
    <property type="match status" value="1"/>
</dbReference>
<evidence type="ECO:0000313" key="4">
    <source>
        <dbReference type="EMBL" id="KSU47640.1"/>
    </source>
</evidence>
<dbReference type="Proteomes" id="UP000053797">
    <property type="component" value="Unassembled WGS sequence"/>
</dbReference>
<dbReference type="PANTHER" id="PTHR37302:SF1">
    <property type="entry name" value="PROTEIN DINB"/>
    <property type="match status" value="1"/>
</dbReference>
<protein>
    <submittedName>
        <fullName evidence="4">Damage-inducible protein DinB</fullName>
    </submittedName>
</protein>
<dbReference type="InterPro" id="IPR034660">
    <property type="entry name" value="DinB/YfiT-like"/>
</dbReference>
<dbReference type="Gene3D" id="1.20.120.450">
    <property type="entry name" value="dinb family like domain"/>
    <property type="match status" value="1"/>
</dbReference>